<dbReference type="AlphaFoldDB" id="A0A4S1CP76"/>
<comment type="caution">
    <text evidence="2">The sequence shown here is derived from an EMBL/GenBank/DDBJ whole genome shotgun (WGS) entry which is preliminary data.</text>
</comment>
<gene>
    <name evidence="2" type="ORF">E4633_06725</name>
</gene>
<reference evidence="2 3" key="1">
    <citation type="submission" date="2019-04" db="EMBL/GenBank/DDBJ databases">
        <title>Geobacter oryzae sp. nov., ferric-reducing bacteria isolated from paddy soil.</title>
        <authorList>
            <person name="Xu Z."/>
            <person name="Masuda Y."/>
            <person name="Itoh H."/>
            <person name="Senoo K."/>
        </authorList>
    </citation>
    <scope>NUCLEOTIDE SEQUENCE [LARGE SCALE GENOMIC DNA]</scope>
    <source>
        <strain evidence="2 3">Red111</strain>
    </source>
</reference>
<dbReference type="Gene3D" id="3.40.30.10">
    <property type="entry name" value="Glutaredoxin"/>
    <property type="match status" value="1"/>
</dbReference>
<dbReference type="InterPro" id="IPR011990">
    <property type="entry name" value="TPR-like_helical_dom_sf"/>
</dbReference>
<dbReference type="InterPro" id="IPR036249">
    <property type="entry name" value="Thioredoxin-like_sf"/>
</dbReference>
<dbReference type="InterPro" id="IPR012336">
    <property type="entry name" value="Thioredoxin-like_fold"/>
</dbReference>
<evidence type="ECO:0000259" key="1">
    <source>
        <dbReference type="Pfam" id="PF13098"/>
    </source>
</evidence>
<dbReference type="Proteomes" id="UP000306416">
    <property type="component" value="Unassembled WGS sequence"/>
</dbReference>
<evidence type="ECO:0000313" key="3">
    <source>
        <dbReference type="Proteomes" id="UP000306416"/>
    </source>
</evidence>
<evidence type="ECO:0000313" key="2">
    <source>
        <dbReference type="EMBL" id="TGU75140.1"/>
    </source>
</evidence>
<feature type="domain" description="Thioredoxin-like fold" evidence="1">
    <location>
        <begin position="16"/>
        <end position="101"/>
    </location>
</feature>
<proteinExistence type="predicted"/>
<dbReference type="Gene3D" id="1.25.40.10">
    <property type="entry name" value="Tetratricopeptide repeat domain"/>
    <property type="match status" value="1"/>
</dbReference>
<dbReference type="EMBL" id="SRSC01000001">
    <property type="protein sequence ID" value="TGU75140.1"/>
    <property type="molecule type" value="Genomic_DNA"/>
</dbReference>
<dbReference type="SUPFAM" id="SSF52833">
    <property type="entry name" value="Thioredoxin-like"/>
    <property type="match status" value="1"/>
</dbReference>
<name>A0A4S1CP76_9BACT</name>
<accession>A0A4S1CP76</accession>
<protein>
    <submittedName>
        <fullName evidence="2">DUF255 domain-containing protein</fullName>
    </submittedName>
</protein>
<organism evidence="2 3">
    <name type="scientific">Geomonas terrae</name>
    <dbReference type="NCBI Taxonomy" id="2562681"/>
    <lineage>
        <taxon>Bacteria</taxon>
        <taxon>Pseudomonadati</taxon>
        <taxon>Thermodesulfobacteriota</taxon>
        <taxon>Desulfuromonadia</taxon>
        <taxon>Geobacterales</taxon>
        <taxon>Geobacteraceae</taxon>
        <taxon>Geomonas</taxon>
    </lineage>
</organism>
<dbReference type="RefSeq" id="WP_135869447.1">
    <property type="nucleotide sequence ID" value="NZ_SRSC01000001.1"/>
</dbReference>
<sequence>MIPWETDMGKALARGKAEQKTLLLEFFSPECIGCKQMEAVTFADPQVVNFISDHVIPVRIPVSSVTQTADFRVSSTPTLITLDLYGREHQRSVGFLPPADMIGSVLLGMGKVCLDNGQFNEAVIQFNTLLNGCPKSASAPEAVYLRGVARFSASHDPTALKDIYQQLSSQYPESDWTRRAEPFTLL</sequence>
<keyword evidence="3" id="KW-1185">Reference proteome</keyword>
<dbReference type="Pfam" id="PF13098">
    <property type="entry name" value="Thioredoxin_2"/>
    <property type="match status" value="1"/>
</dbReference>